<keyword evidence="2" id="KW-1185">Reference proteome</keyword>
<evidence type="ECO:0000313" key="1">
    <source>
        <dbReference type="EMBL" id="KZP30346.1"/>
    </source>
</evidence>
<evidence type="ECO:0000313" key="2">
    <source>
        <dbReference type="Proteomes" id="UP000076532"/>
    </source>
</evidence>
<dbReference type="EMBL" id="KV417494">
    <property type="protein sequence ID" value="KZP30346.1"/>
    <property type="molecule type" value="Genomic_DNA"/>
</dbReference>
<dbReference type="OrthoDB" id="73076at2759"/>
<reference evidence="1 2" key="1">
    <citation type="journal article" date="2016" name="Mol. Biol. Evol.">
        <title>Comparative Genomics of Early-Diverging Mushroom-Forming Fungi Provides Insights into the Origins of Lignocellulose Decay Capabilities.</title>
        <authorList>
            <person name="Nagy L.G."/>
            <person name="Riley R."/>
            <person name="Tritt A."/>
            <person name="Adam C."/>
            <person name="Daum C."/>
            <person name="Floudas D."/>
            <person name="Sun H."/>
            <person name="Yadav J.S."/>
            <person name="Pangilinan J."/>
            <person name="Larsson K.H."/>
            <person name="Matsuura K."/>
            <person name="Barry K."/>
            <person name="Labutti K."/>
            <person name="Kuo R."/>
            <person name="Ohm R.A."/>
            <person name="Bhattacharya S.S."/>
            <person name="Shirouzu T."/>
            <person name="Yoshinaga Y."/>
            <person name="Martin F.M."/>
            <person name="Grigoriev I.V."/>
            <person name="Hibbett D.S."/>
        </authorList>
    </citation>
    <scope>NUCLEOTIDE SEQUENCE [LARGE SCALE GENOMIC DNA]</scope>
    <source>
        <strain evidence="1 2">CBS 109695</strain>
    </source>
</reference>
<sequence length="129" mass="14753">MSKLDREERGVGMQNFKYPPAYDEFMHILNIKCPAAHEFVSDYLPACTHHSIGAMEAREPRFPMEIEERTFELVSKHLEALAYTGEVGLSCDDTKLTDGTHLYWDGKEKCHFLVGAVGHPIWVLNPEQM</sequence>
<name>A0A166T8L8_9AGAM</name>
<accession>A0A166T8L8</accession>
<dbReference type="Proteomes" id="UP000076532">
    <property type="component" value="Unassembled WGS sequence"/>
</dbReference>
<proteinExistence type="predicted"/>
<gene>
    <name evidence="1" type="ORF">FIBSPDRAFT_946076</name>
</gene>
<dbReference type="AlphaFoldDB" id="A0A166T8L8"/>
<protein>
    <submittedName>
        <fullName evidence="1">Uncharacterized protein</fullName>
    </submittedName>
</protein>
<organism evidence="1 2">
    <name type="scientific">Athelia psychrophila</name>
    <dbReference type="NCBI Taxonomy" id="1759441"/>
    <lineage>
        <taxon>Eukaryota</taxon>
        <taxon>Fungi</taxon>
        <taxon>Dikarya</taxon>
        <taxon>Basidiomycota</taxon>
        <taxon>Agaricomycotina</taxon>
        <taxon>Agaricomycetes</taxon>
        <taxon>Agaricomycetidae</taxon>
        <taxon>Atheliales</taxon>
        <taxon>Atheliaceae</taxon>
        <taxon>Athelia</taxon>
    </lineage>
</organism>